<protein>
    <submittedName>
        <fullName evidence="1">Uncharacterized protein</fullName>
    </submittedName>
</protein>
<dbReference type="GO" id="GO:0004190">
    <property type="term" value="F:aspartic-type endopeptidase activity"/>
    <property type="evidence" value="ECO:0007669"/>
    <property type="project" value="InterPro"/>
</dbReference>
<evidence type="ECO:0000313" key="1">
    <source>
        <dbReference type="EMBL" id="SFM36413.1"/>
    </source>
</evidence>
<organism evidence="1 2">
    <name type="scientific">Marinobacter zhejiangensis</name>
    <dbReference type="NCBI Taxonomy" id="488535"/>
    <lineage>
        <taxon>Bacteria</taxon>
        <taxon>Pseudomonadati</taxon>
        <taxon>Pseudomonadota</taxon>
        <taxon>Gammaproteobacteria</taxon>
        <taxon>Pseudomonadales</taxon>
        <taxon>Marinobacteraceae</taxon>
        <taxon>Marinobacter</taxon>
    </lineage>
</organism>
<sequence>MVCVPSLAQASATGASFLEVGATWFYFDYQEESDSGQVLNKETGDIPGVFIAWTPTLGSHAWGRLEAGYASHSVEYDGQTQAGVPLTTQTHQRLIHYEARFGGEWRGGELGLRPYLAARYQRWDREIQPTGFSLGLNEDYRWWELGGGIAACTSSLSWASDLCLDLGVFRTTRGEVEVALGNDPDNYPVLEQGDGTGYRVQLQWSPQALPRLLVSLYHAAWDFERSNTELVRVGFAQLRIREPASESSRQGVRVALRF</sequence>
<dbReference type="AlphaFoldDB" id="A0A1I4Q9U0"/>
<dbReference type="Proteomes" id="UP000198519">
    <property type="component" value="Unassembled WGS sequence"/>
</dbReference>
<dbReference type="SUPFAM" id="SSF69917">
    <property type="entry name" value="OMPT-like"/>
    <property type="match status" value="1"/>
</dbReference>
<gene>
    <name evidence="1" type="ORF">SAMN04487963_2246</name>
</gene>
<name>A0A1I4Q9U0_9GAMM</name>
<keyword evidence="2" id="KW-1185">Reference proteome</keyword>
<reference evidence="2" key="1">
    <citation type="submission" date="2016-10" db="EMBL/GenBank/DDBJ databases">
        <authorList>
            <person name="Varghese N."/>
            <person name="Submissions S."/>
        </authorList>
    </citation>
    <scope>NUCLEOTIDE SEQUENCE [LARGE SCALE GENOMIC DNA]</scope>
    <source>
        <strain evidence="2">CGMCC 1.7061</strain>
    </source>
</reference>
<evidence type="ECO:0000313" key="2">
    <source>
        <dbReference type="Proteomes" id="UP000198519"/>
    </source>
</evidence>
<proteinExistence type="predicted"/>
<dbReference type="InterPro" id="IPR020080">
    <property type="entry name" value="OM_adhesin/peptidase_omptin"/>
</dbReference>
<accession>A0A1I4Q9U0</accession>
<dbReference type="EMBL" id="FOUE01000003">
    <property type="protein sequence ID" value="SFM36413.1"/>
    <property type="molecule type" value="Genomic_DNA"/>
</dbReference>